<feature type="signal peptide" evidence="1">
    <location>
        <begin position="1"/>
        <end position="32"/>
    </location>
</feature>
<dbReference type="InterPro" id="IPR032109">
    <property type="entry name" value="Big_3_5"/>
</dbReference>
<name>A0A6J4NV21_9ACTN</name>
<accession>A0A6J4NV21</accession>
<dbReference type="GO" id="GO:0005975">
    <property type="term" value="P:carbohydrate metabolic process"/>
    <property type="evidence" value="ECO:0007669"/>
    <property type="project" value="UniProtKB-ARBA"/>
</dbReference>
<dbReference type="Pfam" id="PF16640">
    <property type="entry name" value="Big_3_5"/>
    <property type="match status" value="1"/>
</dbReference>
<reference evidence="3" key="1">
    <citation type="submission" date="2020-02" db="EMBL/GenBank/DDBJ databases">
        <authorList>
            <person name="Meier V. D."/>
        </authorList>
    </citation>
    <scope>NUCLEOTIDE SEQUENCE</scope>
    <source>
        <strain evidence="3">AVDCRST_MAG60</strain>
    </source>
</reference>
<dbReference type="EMBL" id="CADCUN010000205">
    <property type="protein sequence ID" value="CAA9398017.1"/>
    <property type="molecule type" value="Genomic_DNA"/>
</dbReference>
<proteinExistence type="predicted"/>
<feature type="chain" id="PRO_5026797435" description="Bacterial Ig-like domain-containing protein" evidence="1">
    <location>
        <begin position="33"/>
        <end position="240"/>
    </location>
</feature>
<evidence type="ECO:0000259" key="2">
    <source>
        <dbReference type="Pfam" id="PF16640"/>
    </source>
</evidence>
<protein>
    <recommendedName>
        <fullName evidence="2">Bacterial Ig-like domain-containing protein</fullName>
    </recommendedName>
</protein>
<dbReference type="Gene3D" id="2.60.40.10">
    <property type="entry name" value="Immunoglobulins"/>
    <property type="match status" value="1"/>
</dbReference>
<evidence type="ECO:0000256" key="1">
    <source>
        <dbReference type="SAM" id="SignalP"/>
    </source>
</evidence>
<gene>
    <name evidence="3" type="ORF">AVDCRST_MAG60-1927</name>
</gene>
<keyword evidence="1" id="KW-0732">Signal</keyword>
<dbReference type="InterPro" id="IPR013783">
    <property type="entry name" value="Ig-like_fold"/>
</dbReference>
<feature type="domain" description="Bacterial Ig-like" evidence="2">
    <location>
        <begin position="56"/>
        <end position="141"/>
    </location>
</feature>
<evidence type="ECO:0000313" key="3">
    <source>
        <dbReference type="EMBL" id="CAA9398017.1"/>
    </source>
</evidence>
<sequence length="240" mass="24455">MTASARTNPLLATGLAVVLTGGTLAAAAPAQAQPGSASAAAVVAAKAVSSSTTVEVSSATVEFGAPVTAVAEVATTSGTPAGEVTFVVGGLATKVAVSAGVATLRIRDAVRGLNTVSATFTPSDTTTYEGSAASPTSFTVTKADTTTRLRVSGKRVGEGTSATVMAIGFHRTVPNGKARLVLRRVGQDGILQRRQGKLGAGSRGFTLGKLDRGRYTAVVRYLGDDNHRRSKMVKSFFVRR</sequence>
<dbReference type="AlphaFoldDB" id="A0A6J4NV21"/>
<organism evidence="3">
    <name type="scientific">uncultured Nocardioides sp</name>
    <dbReference type="NCBI Taxonomy" id="198441"/>
    <lineage>
        <taxon>Bacteria</taxon>
        <taxon>Bacillati</taxon>
        <taxon>Actinomycetota</taxon>
        <taxon>Actinomycetes</taxon>
        <taxon>Propionibacteriales</taxon>
        <taxon>Nocardioidaceae</taxon>
        <taxon>Nocardioides</taxon>
        <taxon>environmental samples</taxon>
    </lineage>
</organism>